<dbReference type="InterPro" id="IPR020103">
    <property type="entry name" value="PsdUridine_synth_cat_dom_sf"/>
</dbReference>
<sequence length="326" mass="35859">MLETDDQTNGQAYGETHGETHGENHSGTHRSAGGVDGAHDTVRLRLDLAYDGRAFAGWAVQPGLRTVQGVLEEGIARISRPGRPRVTVAGRTDTGVHARGQVVHVDLPLERWEAMPGRSDRAPGESMVARLAGVLPDDVVVRSAEPAPPGFDARFSAQHRHYTYRIVDDPDLRDPLRRGWTLWARRRLDVDAMHASMQPLLGLRDFAAYCRPRPGATTIRELTRMDWCRVEEGADAGLVVARVSADAFCHNMVRSLVGASLAVGEGRRPVEFPAEHLRGRRRTSDAGRAAAHGLVLEAVDYPPDAELASRARQVRARRMDEDVDED</sequence>
<evidence type="ECO:0000256" key="1">
    <source>
        <dbReference type="ARBA" id="ARBA00009375"/>
    </source>
</evidence>
<dbReference type="NCBIfam" id="TIGR00071">
    <property type="entry name" value="hisT_truA"/>
    <property type="match status" value="1"/>
</dbReference>
<dbReference type="Pfam" id="PF01416">
    <property type="entry name" value="PseudoU_synth_1"/>
    <property type="match status" value="1"/>
</dbReference>
<evidence type="ECO:0000259" key="7">
    <source>
        <dbReference type="Pfam" id="PF01416"/>
    </source>
</evidence>
<evidence type="ECO:0000256" key="5">
    <source>
        <dbReference type="RuleBase" id="RU003792"/>
    </source>
</evidence>
<feature type="domain" description="Pseudouridine synthase I TruA alpha/beta" evidence="7">
    <location>
        <begin position="198"/>
        <end position="302"/>
    </location>
</feature>
<comment type="subunit">
    <text evidence="4">Homodimer.</text>
</comment>
<dbReference type="PANTHER" id="PTHR11142:SF0">
    <property type="entry name" value="TRNA PSEUDOURIDINE SYNTHASE-LIKE 1"/>
    <property type="match status" value="1"/>
</dbReference>
<dbReference type="HAMAP" id="MF_00171">
    <property type="entry name" value="TruA"/>
    <property type="match status" value="1"/>
</dbReference>
<feature type="binding site" evidence="4">
    <location>
        <position position="162"/>
    </location>
    <ligand>
        <name>substrate</name>
    </ligand>
</feature>
<protein>
    <recommendedName>
        <fullName evidence="4">tRNA pseudouridine synthase A</fullName>
        <ecNumber evidence="4">5.4.99.12</ecNumber>
    </recommendedName>
    <alternativeName>
        <fullName evidence="4">tRNA pseudouridine(38-40) synthase</fullName>
    </alternativeName>
    <alternativeName>
        <fullName evidence="4">tRNA pseudouridylate synthase I</fullName>
    </alternativeName>
    <alternativeName>
        <fullName evidence="4">tRNA-uridine isomerase I</fullName>
    </alternativeName>
</protein>
<evidence type="ECO:0000256" key="2">
    <source>
        <dbReference type="ARBA" id="ARBA00022694"/>
    </source>
</evidence>
<dbReference type="Proteomes" id="UP001321475">
    <property type="component" value="Chromosome"/>
</dbReference>
<keyword evidence="2 4" id="KW-0819">tRNA processing</keyword>
<comment type="caution">
    <text evidence="4">Lacks conserved residue(s) required for the propagation of feature annotation.</text>
</comment>
<evidence type="ECO:0000256" key="4">
    <source>
        <dbReference type="HAMAP-Rule" id="MF_00171"/>
    </source>
</evidence>
<dbReference type="Gene3D" id="3.30.70.660">
    <property type="entry name" value="Pseudouridine synthase I, catalytic domain, C-terminal subdomain"/>
    <property type="match status" value="1"/>
</dbReference>
<dbReference type="PANTHER" id="PTHR11142">
    <property type="entry name" value="PSEUDOURIDYLATE SYNTHASE"/>
    <property type="match status" value="1"/>
</dbReference>
<evidence type="ECO:0000313" key="9">
    <source>
        <dbReference type="Proteomes" id="UP001321475"/>
    </source>
</evidence>
<feature type="region of interest" description="Disordered" evidence="6">
    <location>
        <begin position="1"/>
        <end position="36"/>
    </location>
</feature>
<comment type="function">
    <text evidence="4">Formation of pseudouridine at positions 38, 39 and 40 in the anticodon stem and loop of transfer RNAs.</text>
</comment>
<dbReference type="SUPFAM" id="SSF55120">
    <property type="entry name" value="Pseudouridine synthase"/>
    <property type="match status" value="1"/>
</dbReference>
<dbReference type="InterPro" id="IPR001406">
    <property type="entry name" value="PsdUridine_synth_TruA"/>
</dbReference>
<dbReference type="InterPro" id="IPR020097">
    <property type="entry name" value="PsdUridine_synth_TruA_a/b_dom"/>
</dbReference>
<feature type="active site" description="Nucleophile" evidence="4">
    <location>
        <position position="93"/>
    </location>
</feature>
<evidence type="ECO:0000313" key="8">
    <source>
        <dbReference type="EMBL" id="BDZ41171.1"/>
    </source>
</evidence>
<proteinExistence type="inferred from homology"/>
<gene>
    <name evidence="4 8" type="primary">truA</name>
    <name evidence="8" type="ORF">GCM10025865_04700</name>
</gene>
<organism evidence="8 9">
    <name type="scientific">Paraoerskovia sediminicola</name>
    <dbReference type="NCBI Taxonomy" id="1138587"/>
    <lineage>
        <taxon>Bacteria</taxon>
        <taxon>Bacillati</taxon>
        <taxon>Actinomycetota</taxon>
        <taxon>Actinomycetes</taxon>
        <taxon>Micrococcales</taxon>
        <taxon>Cellulomonadaceae</taxon>
        <taxon>Paraoerskovia</taxon>
    </lineage>
</organism>
<dbReference type="Gene3D" id="3.30.70.580">
    <property type="entry name" value="Pseudouridine synthase I, catalytic domain, N-terminal subdomain"/>
    <property type="match status" value="1"/>
</dbReference>
<dbReference type="CDD" id="cd02570">
    <property type="entry name" value="PseudoU_synth_EcTruA"/>
    <property type="match status" value="1"/>
</dbReference>
<reference evidence="9" key="1">
    <citation type="journal article" date="2019" name="Int. J. Syst. Evol. Microbiol.">
        <title>The Global Catalogue of Microorganisms (GCM) 10K type strain sequencing project: providing services to taxonomists for standard genome sequencing and annotation.</title>
        <authorList>
            <consortium name="The Broad Institute Genomics Platform"/>
            <consortium name="The Broad Institute Genome Sequencing Center for Infectious Disease"/>
            <person name="Wu L."/>
            <person name="Ma J."/>
        </authorList>
    </citation>
    <scope>NUCLEOTIDE SEQUENCE [LARGE SCALE GENOMIC DNA]</scope>
    <source>
        <strain evidence="9">NBRC 108565</strain>
    </source>
</reference>
<comment type="similarity">
    <text evidence="1 4 5">Belongs to the tRNA pseudouridine synthase TruA family.</text>
</comment>
<evidence type="ECO:0000256" key="6">
    <source>
        <dbReference type="SAM" id="MobiDB-lite"/>
    </source>
</evidence>
<keyword evidence="9" id="KW-1185">Reference proteome</keyword>
<dbReference type="EC" id="5.4.99.12" evidence="4"/>
<feature type="compositionally biased region" description="Basic and acidic residues" evidence="6">
    <location>
        <begin position="16"/>
        <end position="26"/>
    </location>
</feature>
<name>A0ABM8FZC8_9CELL</name>
<keyword evidence="3 4" id="KW-0413">Isomerase</keyword>
<dbReference type="EMBL" id="AP027729">
    <property type="protein sequence ID" value="BDZ41171.1"/>
    <property type="molecule type" value="Genomic_DNA"/>
</dbReference>
<evidence type="ECO:0000256" key="3">
    <source>
        <dbReference type="ARBA" id="ARBA00023235"/>
    </source>
</evidence>
<dbReference type="InterPro" id="IPR020095">
    <property type="entry name" value="PsdUridine_synth_TruA_C"/>
</dbReference>
<dbReference type="InterPro" id="IPR020094">
    <property type="entry name" value="TruA/RsuA/RluB/E/F_N"/>
</dbReference>
<accession>A0ABM8FZC8</accession>
<comment type="catalytic activity">
    <reaction evidence="4 5">
        <text>uridine(38/39/40) in tRNA = pseudouridine(38/39/40) in tRNA</text>
        <dbReference type="Rhea" id="RHEA:22376"/>
        <dbReference type="Rhea" id="RHEA-COMP:10085"/>
        <dbReference type="Rhea" id="RHEA-COMP:10087"/>
        <dbReference type="ChEBI" id="CHEBI:65314"/>
        <dbReference type="ChEBI" id="CHEBI:65315"/>
        <dbReference type="EC" id="5.4.99.12"/>
    </reaction>
</comment>